<organism evidence="2 3">
    <name type="scientific">Meganyctiphanes norvegica</name>
    <name type="common">Northern krill</name>
    <name type="synonym">Thysanopoda norvegica</name>
    <dbReference type="NCBI Taxonomy" id="48144"/>
    <lineage>
        <taxon>Eukaryota</taxon>
        <taxon>Metazoa</taxon>
        <taxon>Ecdysozoa</taxon>
        <taxon>Arthropoda</taxon>
        <taxon>Crustacea</taxon>
        <taxon>Multicrustacea</taxon>
        <taxon>Malacostraca</taxon>
        <taxon>Eumalacostraca</taxon>
        <taxon>Eucarida</taxon>
        <taxon>Euphausiacea</taxon>
        <taxon>Euphausiidae</taxon>
        <taxon>Meganyctiphanes</taxon>
    </lineage>
</organism>
<feature type="region of interest" description="Disordered" evidence="1">
    <location>
        <begin position="105"/>
        <end position="141"/>
    </location>
</feature>
<accession>A0AAV2SW20</accession>
<evidence type="ECO:0000313" key="2">
    <source>
        <dbReference type="EMBL" id="CAL4250543.1"/>
    </source>
</evidence>
<name>A0AAV2SW20_MEGNR</name>
<comment type="caution">
    <text evidence="2">The sequence shown here is derived from an EMBL/GenBank/DDBJ whole genome shotgun (WGS) entry which is preliminary data.</text>
</comment>
<keyword evidence="3" id="KW-1185">Reference proteome</keyword>
<feature type="region of interest" description="Disordered" evidence="1">
    <location>
        <begin position="1"/>
        <end position="23"/>
    </location>
</feature>
<protein>
    <submittedName>
        <fullName evidence="2">Uncharacterized protein</fullName>
    </submittedName>
</protein>
<dbReference type="AlphaFoldDB" id="A0AAV2SW20"/>
<evidence type="ECO:0000256" key="1">
    <source>
        <dbReference type="SAM" id="MobiDB-lite"/>
    </source>
</evidence>
<evidence type="ECO:0000313" key="3">
    <source>
        <dbReference type="Proteomes" id="UP001497623"/>
    </source>
</evidence>
<reference evidence="2 3" key="1">
    <citation type="submission" date="2024-05" db="EMBL/GenBank/DDBJ databases">
        <authorList>
            <person name="Wallberg A."/>
        </authorList>
    </citation>
    <scope>NUCLEOTIDE SEQUENCE [LARGE SCALE GENOMIC DNA]</scope>
</reference>
<gene>
    <name evidence="2" type="ORF">MNOR_LOCUS41688</name>
</gene>
<dbReference type="EMBL" id="CAXKWB010164851">
    <property type="protein sequence ID" value="CAL4250543.1"/>
    <property type="molecule type" value="Genomic_DNA"/>
</dbReference>
<dbReference type="Proteomes" id="UP001497623">
    <property type="component" value="Unassembled WGS sequence"/>
</dbReference>
<sequence>MNESEILRKEENKENVEKENAELLDKEKKNDKVIKIVEETANRSRMHSWAGVEEINTTKEIVSEIVRKNGYNNRKRGRPKAKATHKLVPKAKSMIQVRVNYIDKRIKETEDDSDEKSEDSMSPEKKRQRSNNNISEEKGSD</sequence>
<feature type="non-terminal residue" evidence="2">
    <location>
        <position position="141"/>
    </location>
</feature>
<proteinExistence type="predicted"/>